<dbReference type="Proteomes" id="UP000027931">
    <property type="component" value="Unassembled WGS sequence"/>
</dbReference>
<comment type="caution">
    <text evidence="1">The sequence shown here is derived from an EMBL/GenBank/DDBJ whole genome shotgun (WGS) entry which is preliminary data.</text>
</comment>
<dbReference type="AlphaFoldDB" id="A0A074M653"/>
<protein>
    <submittedName>
        <fullName evidence="1">Uncharacterized protein</fullName>
    </submittedName>
</protein>
<reference evidence="1 2" key="1">
    <citation type="journal article" date="2013" name="Int. J. Syst. Evol. Microbiol.">
        <title>Tumebacillus flagellatus sp. nov., an alpha-amylase/pullulanase-producing bacterium isolated from cassava wastewater.</title>
        <authorList>
            <person name="Wang Q."/>
            <person name="Xie N."/>
            <person name="Qin Y."/>
            <person name="Shen N."/>
            <person name="Zhu J."/>
            <person name="Mi H."/>
            <person name="Huang R."/>
        </authorList>
    </citation>
    <scope>NUCLEOTIDE SEQUENCE [LARGE SCALE GENOMIC DNA]</scope>
    <source>
        <strain evidence="1 2">GST4</strain>
    </source>
</reference>
<dbReference type="EMBL" id="JMIR01000037">
    <property type="protein sequence ID" value="KEO81487.1"/>
    <property type="molecule type" value="Genomic_DNA"/>
</dbReference>
<gene>
    <name evidence="1" type="ORF">EL26_20660</name>
</gene>
<keyword evidence="2" id="KW-1185">Reference proteome</keyword>
<dbReference type="RefSeq" id="WP_038093091.1">
    <property type="nucleotide sequence ID" value="NZ_JMIR01000037.1"/>
</dbReference>
<accession>A0A074M653</accession>
<dbReference type="OrthoDB" id="2382068at2"/>
<sequence length="101" mass="11049">MIQATKWQVTMIDNGKLYGGTGDPSDVNVSAVAPDLVKQFCVSSSVEPSDSMYLISGKERWYRGGRSFTPLFPLTYSLADGTTLTIVRNSEAAGDLFYTQQ</sequence>
<proteinExistence type="predicted"/>
<evidence type="ECO:0000313" key="2">
    <source>
        <dbReference type="Proteomes" id="UP000027931"/>
    </source>
</evidence>
<name>A0A074M653_9BACL</name>
<dbReference type="STRING" id="1157490.EL26_20660"/>
<organism evidence="1 2">
    <name type="scientific">Tumebacillus flagellatus</name>
    <dbReference type="NCBI Taxonomy" id="1157490"/>
    <lineage>
        <taxon>Bacteria</taxon>
        <taxon>Bacillati</taxon>
        <taxon>Bacillota</taxon>
        <taxon>Bacilli</taxon>
        <taxon>Bacillales</taxon>
        <taxon>Alicyclobacillaceae</taxon>
        <taxon>Tumebacillus</taxon>
    </lineage>
</organism>
<evidence type="ECO:0000313" key="1">
    <source>
        <dbReference type="EMBL" id="KEO81487.1"/>
    </source>
</evidence>